<keyword evidence="2 8" id="KW-1277">Toxin-antitoxin system</keyword>
<dbReference type="PANTHER" id="PTHR33653:SF1">
    <property type="entry name" value="RIBONUCLEASE VAPC2"/>
    <property type="match status" value="1"/>
</dbReference>
<dbReference type="OrthoDB" id="9796690at2"/>
<gene>
    <name evidence="8" type="primary">vapC</name>
    <name evidence="10" type="ORF">EZJ19_09030</name>
</gene>
<dbReference type="HAMAP" id="MF_00265">
    <property type="entry name" value="VapC_Nob1"/>
    <property type="match status" value="1"/>
</dbReference>
<comment type="cofactor">
    <cofactor evidence="1 8">
        <name>Mg(2+)</name>
        <dbReference type="ChEBI" id="CHEBI:18420"/>
    </cofactor>
</comment>
<dbReference type="Proteomes" id="UP000295443">
    <property type="component" value="Unassembled WGS sequence"/>
</dbReference>
<dbReference type="GO" id="GO:0090729">
    <property type="term" value="F:toxin activity"/>
    <property type="evidence" value="ECO:0007669"/>
    <property type="project" value="UniProtKB-KW"/>
</dbReference>
<protein>
    <recommendedName>
        <fullName evidence="8">Ribonuclease VapC</fullName>
        <shortName evidence="8">RNase VapC</shortName>
        <ecNumber evidence="8">3.1.-.-</ecNumber>
    </recommendedName>
    <alternativeName>
        <fullName evidence="8">Toxin VapC</fullName>
    </alternativeName>
</protein>
<dbReference type="EMBL" id="SJZB01000033">
    <property type="protein sequence ID" value="TCJ14716.1"/>
    <property type="molecule type" value="Genomic_DNA"/>
</dbReference>
<dbReference type="PANTHER" id="PTHR33653">
    <property type="entry name" value="RIBONUCLEASE VAPC2"/>
    <property type="match status" value="1"/>
</dbReference>
<evidence type="ECO:0000256" key="6">
    <source>
        <dbReference type="ARBA" id="ARBA00022842"/>
    </source>
</evidence>
<comment type="similarity">
    <text evidence="7 8">Belongs to the PINc/VapC protein family.</text>
</comment>
<dbReference type="GO" id="GO:0000287">
    <property type="term" value="F:magnesium ion binding"/>
    <property type="evidence" value="ECO:0007669"/>
    <property type="project" value="UniProtKB-UniRule"/>
</dbReference>
<dbReference type="Gene3D" id="3.40.50.1010">
    <property type="entry name" value="5'-nuclease"/>
    <property type="match status" value="1"/>
</dbReference>
<evidence type="ECO:0000256" key="2">
    <source>
        <dbReference type="ARBA" id="ARBA00022649"/>
    </source>
</evidence>
<reference evidence="10 11" key="1">
    <citation type="submission" date="2019-03" db="EMBL/GenBank/DDBJ databases">
        <title>Genome sequence of Thiobacillaceae bacterium LSR1, a sulfur-oxidizing bacterium isolated from freshwater sediment.</title>
        <authorList>
            <person name="Li S."/>
        </authorList>
    </citation>
    <scope>NUCLEOTIDE SEQUENCE [LARGE SCALE GENOMIC DNA]</scope>
    <source>
        <strain evidence="10 11">LSR1</strain>
    </source>
</reference>
<dbReference type="CDD" id="cd18745">
    <property type="entry name" value="PIN_VapC4-5_FitB-like"/>
    <property type="match status" value="1"/>
</dbReference>
<sequence>MAYLLDTNILIAMSKERPGLAERLARHPASAILLSSVVVAEIEYGIAKSTRAEHNRRVFDCLLGGFPVIPFDEAAARAYGPIRAQLEREGRLIGPNDLMIAAHARALGAVLVTDNVGEFARVDGLALENWLA</sequence>
<evidence type="ECO:0000256" key="3">
    <source>
        <dbReference type="ARBA" id="ARBA00022722"/>
    </source>
</evidence>
<comment type="function">
    <text evidence="8">Toxic component of a toxin-antitoxin (TA) system. An RNase.</text>
</comment>
<proteinExistence type="inferred from homology"/>
<dbReference type="AlphaFoldDB" id="A0A4R1BCF6"/>
<dbReference type="InterPro" id="IPR002716">
    <property type="entry name" value="PIN_dom"/>
</dbReference>
<evidence type="ECO:0000313" key="11">
    <source>
        <dbReference type="Proteomes" id="UP000295443"/>
    </source>
</evidence>
<evidence type="ECO:0000256" key="5">
    <source>
        <dbReference type="ARBA" id="ARBA00022801"/>
    </source>
</evidence>
<dbReference type="SUPFAM" id="SSF88723">
    <property type="entry name" value="PIN domain-like"/>
    <property type="match status" value="1"/>
</dbReference>
<feature type="domain" description="PIN" evidence="9">
    <location>
        <begin position="1"/>
        <end position="120"/>
    </location>
</feature>
<feature type="binding site" evidence="8">
    <location>
        <position position="6"/>
    </location>
    <ligand>
        <name>Mg(2+)</name>
        <dbReference type="ChEBI" id="CHEBI:18420"/>
    </ligand>
</feature>
<dbReference type="GO" id="GO:0004540">
    <property type="term" value="F:RNA nuclease activity"/>
    <property type="evidence" value="ECO:0007669"/>
    <property type="project" value="InterPro"/>
</dbReference>
<dbReference type="RefSeq" id="WP_131446779.1">
    <property type="nucleotide sequence ID" value="NZ_SJZB01000033.1"/>
</dbReference>
<dbReference type="InterPro" id="IPR050556">
    <property type="entry name" value="Type_II_TA_system_RNase"/>
</dbReference>
<keyword evidence="6 8" id="KW-0460">Magnesium</keyword>
<evidence type="ECO:0000259" key="9">
    <source>
        <dbReference type="SMART" id="SM00670"/>
    </source>
</evidence>
<dbReference type="SMART" id="SM00670">
    <property type="entry name" value="PINc"/>
    <property type="match status" value="1"/>
</dbReference>
<evidence type="ECO:0000256" key="8">
    <source>
        <dbReference type="HAMAP-Rule" id="MF_00265"/>
    </source>
</evidence>
<keyword evidence="8" id="KW-0800">Toxin</keyword>
<evidence type="ECO:0000313" key="10">
    <source>
        <dbReference type="EMBL" id="TCJ14716.1"/>
    </source>
</evidence>
<evidence type="ECO:0000256" key="1">
    <source>
        <dbReference type="ARBA" id="ARBA00001946"/>
    </source>
</evidence>
<name>A0A4R1BCF6_9PROT</name>
<evidence type="ECO:0000256" key="4">
    <source>
        <dbReference type="ARBA" id="ARBA00022723"/>
    </source>
</evidence>
<feature type="binding site" evidence="8">
    <location>
        <position position="97"/>
    </location>
    <ligand>
        <name>Mg(2+)</name>
        <dbReference type="ChEBI" id="CHEBI:18420"/>
    </ligand>
</feature>
<keyword evidence="3 8" id="KW-0540">Nuclease</keyword>
<dbReference type="GO" id="GO:0016787">
    <property type="term" value="F:hydrolase activity"/>
    <property type="evidence" value="ECO:0007669"/>
    <property type="project" value="UniProtKB-KW"/>
</dbReference>
<organism evidence="10 11">
    <name type="scientific">Parasulfuritortus cantonensis</name>
    <dbReference type="NCBI Taxonomy" id="2528202"/>
    <lineage>
        <taxon>Bacteria</taxon>
        <taxon>Pseudomonadati</taxon>
        <taxon>Pseudomonadota</taxon>
        <taxon>Betaproteobacteria</taxon>
        <taxon>Nitrosomonadales</taxon>
        <taxon>Thiobacillaceae</taxon>
        <taxon>Parasulfuritortus</taxon>
    </lineage>
</organism>
<dbReference type="InterPro" id="IPR029060">
    <property type="entry name" value="PIN-like_dom_sf"/>
</dbReference>
<dbReference type="Pfam" id="PF01850">
    <property type="entry name" value="PIN"/>
    <property type="match status" value="1"/>
</dbReference>
<keyword evidence="11" id="KW-1185">Reference proteome</keyword>
<dbReference type="InterPro" id="IPR022907">
    <property type="entry name" value="VapC_family"/>
</dbReference>
<comment type="caution">
    <text evidence="10">The sequence shown here is derived from an EMBL/GenBank/DDBJ whole genome shotgun (WGS) entry which is preliminary data.</text>
</comment>
<keyword evidence="5 8" id="KW-0378">Hydrolase</keyword>
<accession>A0A4R1BCF6</accession>
<evidence type="ECO:0000256" key="7">
    <source>
        <dbReference type="ARBA" id="ARBA00038093"/>
    </source>
</evidence>
<dbReference type="EC" id="3.1.-.-" evidence="8"/>
<keyword evidence="4 8" id="KW-0479">Metal-binding</keyword>